<dbReference type="Proteomes" id="UP000277577">
    <property type="component" value="Chromosome"/>
</dbReference>
<gene>
    <name evidence="1" type="ORF">Lche_1294</name>
    <name evidence="2" type="ORF">NCTC11976_01950</name>
</gene>
<reference evidence="2 4" key="2">
    <citation type="submission" date="2018-12" db="EMBL/GenBank/DDBJ databases">
        <authorList>
            <consortium name="Pathogen Informatics"/>
        </authorList>
    </citation>
    <scope>NUCLEOTIDE SEQUENCE [LARGE SCALE GENOMIC DNA]</scope>
    <source>
        <strain evidence="2 4">NCTC11976</strain>
    </source>
</reference>
<keyword evidence="1" id="KW-0378">Hydrolase</keyword>
<evidence type="ECO:0000313" key="1">
    <source>
        <dbReference type="EMBL" id="KTC79274.1"/>
    </source>
</evidence>
<keyword evidence="1" id="KW-0540">Nuclease</keyword>
<dbReference type="PROSITE" id="PS51257">
    <property type="entry name" value="PROKAR_LIPOPROTEIN"/>
    <property type="match status" value="1"/>
</dbReference>
<dbReference type="EMBL" id="LR134173">
    <property type="protein sequence ID" value="VEB36919.1"/>
    <property type="molecule type" value="Genomic_DNA"/>
</dbReference>
<protein>
    <submittedName>
        <fullName evidence="1">Secreted endonuclease</fullName>
    </submittedName>
</protein>
<keyword evidence="4" id="KW-1185">Reference proteome</keyword>
<evidence type="ECO:0000313" key="2">
    <source>
        <dbReference type="EMBL" id="VEB36919.1"/>
    </source>
</evidence>
<proteinExistence type="predicted"/>
<keyword evidence="1" id="KW-0255">Endonuclease</keyword>
<dbReference type="OrthoDB" id="5647842at2"/>
<dbReference type="RefSeq" id="WP_028381928.1">
    <property type="nucleotide sequence ID" value="NZ_CAAAIT010000002.1"/>
</dbReference>
<dbReference type="STRING" id="28084.Lche_1294"/>
<accession>A0A0W0S7H3</accession>
<dbReference type="PATRIC" id="fig|28084.5.peg.1412"/>
<organism evidence="1 3">
    <name type="scientific">Legionella cherrii</name>
    <dbReference type="NCBI Taxonomy" id="28084"/>
    <lineage>
        <taxon>Bacteria</taxon>
        <taxon>Pseudomonadati</taxon>
        <taxon>Pseudomonadota</taxon>
        <taxon>Gammaproteobacteria</taxon>
        <taxon>Legionellales</taxon>
        <taxon>Legionellaceae</taxon>
        <taxon>Legionella</taxon>
    </lineage>
</organism>
<evidence type="ECO:0000313" key="4">
    <source>
        <dbReference type="Proteomes" id="UP000277577"/>
    </source>
</evidence>
<dbReference type="Proteomes" id="UP000054921">
    <property type="component" value="Unassembled WGS sequence"/>
</dbReference>
<evidence type="ECO:0000313" key="3">
    <source>
        <dbReference type="Proteomes" id="UP000054921"/>
    </source>
</evidence>
<reference evidence="1 3" key="1">
    <citation type="submission" date="2015-11" db="EMBL/GenBank/DDBJ databases">
        <title>Genomic analysis of 38 Legionella species identifies large and diverse effector repertoires.</title>
        <authorList>
            <person name="Burstein D."/>
            <person name="Amaro F."/>
            <person name="Zusman T."/>
            <person name="Lifshitz Z."/>
            <person name="Cohen O."/>
            <person name="Gilbert J.A."/>
            <person name="Pupko T."/>
            <person name="Shuman H.A."/>
            <person name="Segal G."/>
        </authorList>
    </citation>
    <scope>NUCLEOTIDE SEQUENCE [LARGE SCALE GENOMIC DNA]</scope>
    <source>
        <strain evidence="1 3">ORW</strain>
    </source>
</reference>
<name>A0A0W0S7H3_9GAMM</name>
<dbReference type="GO" id="GO:0004519">
    <property type="term" value="F:endonuclease activity"/>
    <property type="evidence" value="ECO:0007669"/>
    <property type="project" value="UniProtKB-KW"/>
</dbReference>
<sequence>MNKYLAVLFVILGVTSCSQSNEHYYKSHPNELQQAIKSCPKRQPRGLTCDQLEALANRMNQLAYQLQLSPQGFGKKILALQETIAKQQEQLKTGATNTNLQAELTKNKSDLTDHLAVVKWFESPTS</sequence>
<dbReference type="AlphaFoldDB" id="A0A0W0S7H3"/>
<dbReference type="EMBL" id="LNXW01000013">
    <property type="protein sequence ID" value="KTC79274.1"/>
    <property type="molecule type" value="Genomic_DNA"/>
</dbReference>